<gene>
    <name evidence="1" type="ORF">HB375_12230</name>
</gene>
<dbReference type="Proteomes" id="UP000707352">
    <property type="component" value="Unassembled WGS sequence"/>
</dbReference>
<organism evidence="1 2">
    <name type="scientific">Microvirga terricola</name>
    <dbReference type="NCBI Taxonomy" id="2719797"/>
    <lineage>
        <taxon>Bacteria</taxon>
        <taxon>Pseudomonadati</taxon>
        <taxon>Pseudomonadota</taxon>
        <taxon>Alphaproteobacteria</taxon>
        <taxon>Hyphomicrobiales</taxon>
        <taxon>Methylobacteriaceae</taxon>
        <taxon>Microvirga</taxon>
    </lineage>
</organism>
<dbReference type="RefSeq" id="WP_167673296.1">
    <property type="nucleotide sequence ID" value="NZ_JAATJS010000004.1"/>
</dbReference>
<comment type="caution">
    <text evidence="1">The sequence shown here is derived from an EMBL/GenBank/DDBJ whole genome shotgun (WGS) entry which is preliminary data.</text>
</comment>
<evidence type="ECO:0000313" key="1">
    <source>
        <dbReference type="EMBL" id="NIX77374.1"/>
    </source>
</evidence>
<evidence type="ECO:0000313" key="2">
    <source>
        <dbReference type="Proteomes" id="UP000707352"/>
    </source>
</evidence>
<dbReference type="EMBL" id="JAATJS010000004">
    <property type="protein sequence ID" value="NIX77374.1"/>
    <property type="molecule type" value="Genomic_DNA"/>
</dbReference>
<name>A0ABX0VDX7_9HYPH</name>
<accession>A0ABX0VDX7</accession>
<protein>
    <submittedName>
        <fullName evidence="1">Uncharacterized protein</fullName>
    </submittedName>
</protein>
<keyword evidence="2" id="KW-1185">Reference proteome</keyword>
<reference evidence="1 2" key="1">
    <citation type="submission" date="2020-03" db="EMBL/GenBank/DDBJ databases">
        <title>The genome sequence of Microvirga sp. c23x22.</title>
        <authorList>
            <person name="Zhang X."/>
        </authorList>
    </citation>
    <scope>NUCLEOTIDE SEQUENCE [LARGE SCALE GENOMIC DNA]</scope>
    <source>
        <strain evidence="2">c23x22</strain>
    </source>
</reference>
<proteinExistence type="predicted"/>
<sequence>MAHTLSERQHAARAADENALSFAVLEWSVDGNHLERVLSRFANMLVARATFEESCRLYPGSFVTLQHGARLISIKRPDE</sequence>